<sequence>MEIGGSAARVITNWTSLSVLLSLYLITLLQRILKSRSQIKLAQRDLNGIFHNRRVNTAGASLFIGLLPSAASMILCSEIVKDATDGYLEPKEQAFTASWLRHIPESVLPTYTAVLLMLSLSGVEISQFVAGMIIPVTTLAFNICHSMKKICREARVDQGCRGCSALIMGMWGSEAVWSFEFIKISFPTHFHNV</sequence>
<comment type="caution">
    <text evidence="2">The sequence shown here is derived from an EMBL/GenBank/DDBJ whole genome shotgun (WGS) entry which is preliminary data.</text>
</comment>
<dbReference type="HOGENOM" id="CLU_1406576_0_0_9"/>
<dbReference type="InterPro" id="IPR007294">
    <property type="entry name" value="DUF401"/>
</dbReference>
<dbReference type="GeneID" id="57960822"/>
<dbReference type="AlphaFoldDB" id="A0A0E2HPN8"/>
<reference evidence="2 3" key="1">
    <citation type="submission" date="2013-01" db="EMBL/GenBank/DDBJ databases">
        <title>The Genome Sequence of Clostridium clostridioforme 90A8.</title>
        <authorList>
            <consortium name="The Broad Institute Genome Sequencing Platform"/>
            <person name="Earl A."/>
            <person name="Ward D."/>
            <person name="Feldgarden M."/>
            <person name="Gevers D."/>
            <person name="Courvalin P."/>
            <person name="Lambert T."/>
            <person name="Walker B."/>
            <person name="Young S.K."/>
            <person name="Zeng Q."/>
            <person name="Gargeya S."/>
            <person name="Fitzgerald M."/>
            <person name="Haas B."/>
            <person name="Abouelleil A."/>
            <person name="Alvarado L."/>
            <person name="Arachchi H.M."/>
            <person name="Berlin A.M."/>
            <person name="Chapman S.B."/>
            <person name="Dewar J."/>
            <person name="Goldberg J."/>
            <person name="Griggs A."/>
            <person name="Gujja S."/>
            <person name="Hansen M."/>
            <person name="Howarth C."/>
            <person name="Imamovic A."/>
            <person name="Larimer J."/>
            <person name="McCowan C."/>
            <person name="Murphy C."/>
            <person name="Neiman D."/>
            <person name="Pearson M."/>
            <person name="Priest M."/>
            <person name="Roberts A."/>
            <person name="Saif S."/>
            <person name="Shea T."/>
            <person name="Sisk P."/>
            <person name="Sykes S."/>
            <person name="Wortman J."/>
            <person name="Nusbaum C."/>
            <person name="Birren B."/>
        </authorList>
    </citation>
    <scope>NUCLEOTIDE SEQUENCE [LARGE SCALE GENOMIC DNA]</scope>
    <source>
        <strain evidence="2 3">90A8</strain>
    </source>
</reference>
<evidence type="ECO:0000256" key="1">
    <source>
        <dbReference type="SAM" id="Phobius"/>
    </source>
</evidence>
<dbReference type="PANTHER" id="PTHR39556">
    <property type="entry name" value="PROTEIN, PUTATIVE-RELATED"/>
    <property type="match status" value="1"/>
</dbReference>
<dbReference type="Pfam" id="PF04165">
    <property type="entry name" value="DUF401"/>
    <property type="match status" value="1"/>
</dbReference>
<evidence type="ECO:0000313" key="2">
    <source>
        <dbReference type="EMBL" id="ENZ15223.1"/>
    </source>
</evidence>
<feature type="transmembrane region" description="Helical" evidence="1">
    <location>
        <begin position="14"/>
        <end position="33"/>
    </location>
</feature>
<keyword evidence="1" id="KW-1133">Transmembrane helix</keyword>
<gene>
    <name evidence="2" type="ORF">HMPREF1090_02283</name>
</gene>
<evidence type="ECO:0000313" key="3">
    <source>
        <dbReference type="Proteomes" id="UP000013085"/>
    </source>
</evidence>
<dbReference type="EMBL" id="AGYR01000023">
    <property type="protein sequence ID" value="ENZ15223.1"/>
    <property type="molecule type" value="Genomic_DNA"/>
</dbReference>
<proteinExistence type="predicted"/>
<protein>
    <submittedName>
        <fullName evidence="2">Uncharacterized protein</fullName>
    </submittedName>
</protein>
<dbReference type="Proteomes" id="UP000013085">
    <property type="component" value="Unassembled WGS sequence"/>
</dbReference>
<feature type="transmembrane region" description="Helical" evidence="1">
    <location>
        <begin position="125"/>
        <end position="144"/>
    </location>
</feature>
<name>A0A0E2HPN8_9FIRM</name>
<organism evidence="2 3">
    <name type="scientific">[Clostridium] clostridioforme 90A8</name>
    <dbReference type="NCBI Taxonomy" id="999408"/>
    <lineage>
        <taxon>Bacteria</taxon>
        <taxon>Bacillati</taxon>
        <taxon>Bacillota</taxon>
        <taxon>Clostridia</taxon>
        <taxon>Lachnospirales</taxon>
        <taxon>Lachnospiraceae</taxon>
        <taxon>Enterocloster</taxon>
    </lineage>
</organism>
<keyword evidence="1" id="KW-0472">Membrane</keyword>
<dbReference type="RefSeq" id="WP_002595713.1">
    <property type="nucleotide sequence ID" value="NZ_KB851020.1"/>
</dbReference>
<accession>A0A0E2HPN8</accession>
<feature type="transmembrane region" description="Helical" evidence="1">
    <location>
        <begin position="54"/>
        <end position="75"/>
    </location>
</feature>
<dbReference type="PANTHER" id="PTHR39556:SF1">
    <property type="entry name" value="PROTEIN, PUTATIVE-RELATED"/>
    <property type="match status" value="1"/>
</dbReference>
<dbReference type="PATRIC" id="fig|999408.3.peg.2450"/>
<keyword evidence="1" id="KW-0812">Transmembrane</keyword>